<dbReference type="Proteomes" id="UP000569092">
    <property type="component" value="Unassembled WGS sequence"/>
</dbReference>
<dbReference type="InterPro" id="IPR011013">
    <property type="entry name" value="Gal_mutarotase_sf_dom"/>
</dbReference>
<evidence type="ECO:0000256" key="2">
    <source>
        <dbReference type="RuleBase" id="RU361185"/>
    </source>
</evidence>
<feature type="domain" description="Glycosyl hydrolase family 31 C-terminal" evidence="7">
    <location>
        <begin position="626"/>
        <end position="713"/>
    </location>
</feature>
<organism evidence="8 9">
    <name type="scientific">Tunturiibacter lichenicola</name>
    <dbReference type="NCBI Taxonomy" id="2051959"/>
    <lineage>
        <taxon>Bacteria</taxon>
        <taxon>Pseudomonadati</taxon>
        <taxon>Acidobacteriota</taxon>
        <taxon>Terriglobia</taxon>
        <taxon>Terriglobales</taxon>
        <taxon>Acidobacteriaceae</taxon>
        <taxon>Tunturiibacter</taxon>
    </lineage>
</organism>
<proteinExistence type="inferred from homology"/>
<dbReference type="CDD" id="cd06591">
    <property type="entry name" value="GH31_xylosidase_XylS"/>
    <property type="match status" value="1"/>
</dbReference>
<dbReference type="Pfam" id="PF21365">
    <property type="entry name" value="Glyco_hydro_31_3rd"/>
    <property type="match status" value="1"/>
</dbReference>
<dbReference type="InterPro" id="IPR013780">
    <property type="entry name" value="Glyco_hydro_b"/>
</dbReference>
<dbReference type="InterPro" id="IPR033403">
    <property type="entry name" value="DUF5110"/>
</dbReference>
<dbReference type="GO" id="GO:0030246">
    <property type="term" value="F:carbohydrate binding"/>
    <property type="evidence" value="ECO:0007669"/>
    <property type="project" value="InterPro"/>
</dbReference>
<dbReference type="SUPFAM" id="SSF74650">
    <property type="entry name" value="Galactose mutarotase-like"/>
    <property type="match status" value="1"/>
</dbReference>
<evidence type="ECO:0000259" key="7">
    <source>
        <dbReference type="Pfam" id="PF21365"/>
    </source>
</evidence>
<dbReference type="InterPro" id="IPR017853">
    <property type="entry name" value="GH"/>
</dbReference>
<evidence type="ECO:0000313" key="8">
    <source>
        <dbReference type="EMBL" id="MBB5345070.1"/>
    </source>
</evidence>
<comment type="caution">
    <text evidence="8">The sequence shown here is derived from an EMBL/GenBank/DDBJ whole genome shotgun (WGS) entry which is preliminary data.</text>
</comment>
<evidence type="ECO:0000256" key="3">
    <source>
        <dbReference type="SAM" id="SignalP"/>
    </source>
</evidence>
<evidence type="ECO:0000259" key="6">
    <source>
        <dbReference type="Pfam" id="PF17137"/>
    </source>
</evidence>
<keyword evidence="3" id="KW-0732">Signal</keyword>
<keyword evidence="2 8" id="KW-0326">Glycosidase</keyword>
<feature type="domain" description="Glycoside hydrolase family 31 N-terminal" evidence="5">
    <location>
        <begin position="103"/>
        <end position="238"/>
    </location>
</feature>
<feature type="domain" description="Glycoside hydrolase family 31 TIM barrel" evidence="4">
    <location>
        <begin position="280"/>
        <end position="618"/>
    </location>
</feature>
<name>A0A7W8J9H2_9BACT</name>
<protein>
    <submittedName>
        <fullName evidence="8">Alpha-D-xyloside xylohydrolase</fullName>
        <ecNumber evidence="8">3.2.1.177</ecNumber>
    </submittedName>
</protein>
<dbReference type="InterPro" id="IPR051816">
    <property type="entry name" value="Glycosyl_Hydrolase_31"/>
</dbReference>
<accession>A0A7W8J9H2</accession>
<dbReference type="Gene3D" id="2.60.40.1760">
    <property type="entry name" value="glycosyl hydrolase (family 31)"/>
    <property type="match status" value="1"/>
</dbReference>
<dbReference type="SUPFAM" id="SSF51445">
    <property type="entry name" value="(Trans)glycosidases"/>
    <property type="match status" value="1"/>
</dbReference>
<dbReference type="InterPro" id="IPR025887">
    <property type="entry name" value="Glyco_hydro_31_N_dom"/>
</dbReference>
<dbReference type="Pfam" id="PF13802">
    <property type="entry name" value="Gal_mutarotas_2"/>
    <property type="match status" value="1"/>
</dbReference>
<dbReference type="InterPro" id="IPR000322">
    <property type="entry name" value="Glyco_hydro_31_TIM"/>
</dbReference>
<dbReference type="PANTHER" id="PTHR43863">
    <property type="entry name" value="HYDROLASE, PUTATIVE (AFU_ORTHOLOGUE AFUA_1G03140)-RELATED"/>
    <property type="match status" value="1"/>
</dbReference>
<dbReference type="GO" id="GO:0005975">
    <property type="term" value="P:carbohydrate metabolic process"/>
    <property type="evidence" value="ECO:0007669"/>
    <property type="project" value="InterPro"/>
</dbReference>
<dbReference type="CDD" id="cd14752">
    <property type="entry name" value="GH31_N"/>
    <property type="match status" value="1"/>
</dbReference>
<dbReference type="PANTHER" id="PTHR43863:SF2">
    <property type="entry name" value="MALTASE-GLUCOAMYLASE"/>
    <property type="match status" value="1"/>
</dbReference>
<reference evidence="8 9" key="1">
    <citation type="submission" date="2020-08" db="EMBL/GenBank/DDBJ databases">
        <title>Genomic Encyclopedia of Type Strains, Phase IV (KMG-V): Genome sequencing to study the core and pangenomes of soil and plant-associated prokaryotes.</title>
        <authorList>
            <person name="Whitman W."/>
        </authorList>
    </citation>
    <scope>NUCLEOTIDE SEQUENCE [LARGE SCALE GENOMIC DNA]</scope>
    <source>
        <strain evidence="8 9">M8US30</strain>
    </source>
</reference>
<dbReference type="EMBL" id="JACHDZ010000004">
    <property type="protein sequence ID" value="MBB5345070.1"/>
    <property type="molecule type" value="Genomic_DNA"/>
</dbReference>
<evidence type="ECO:0000313" key="9">
    <source>
        <dbReference type="Proteomes" id="UP000569092"/>
    </source>
</evidence>
<dbReference type="EC" id="3.2.1.177" evidence="8"/>
<keyword evidence="2 8" id="KW-0378">Hydrolase</keyword>
<dbReference type="Pfam" id="PF17137">
    <property type="entry name" value="DUF5110"/>
    <property type="match status" value="1"/>
</dbReference>
<evidence type="ECO:0000256" key="1">
    <source>
        <dbReference type="ARBA" id="ARBA00007806"/>
    </source>
</evidence>
<dbReference type="Pfam" id="PF01055">
    <property type="entry name" value="Glyco_hydro_31_2nd"/>
    <property type="match status" value="1"/>
</dbReference>
<gene>
    <name evidence="8" type="ORF">HDF10_003056</name>
</gene>
<evidence type="ECO:0000259" key="5">
    <source>
        <dbReference type="Pfam" id="PF13802"/>
    </source>
</evidence>
<dbReference type="Gene3D" id="2.60.40.1180">
    <property type="entry name" value="Golgi alpha-mannosidase II"/>
    <property type="match status" value="2"/>
</dbReference>
<feature type="domain" description="DUF5110" evidence="6">
    <location>
        <begin position="731"/>
        <end position="773"/>
    </location>
</feature>
<comment type="similarity">
    <text evidence="1 2">Belongs to the glycosyl hydrolase 31 family.</text>
</comment>
<dbReference type="Gene3D" id="3.20.20.80">
    <property type="entry name" value="Glycosidases"/>
    <property type="match status" value="1"/>
</dbReference>
<dbReference type="SUPFAM" id="SSF51011">
    <property type="entry name" value="Glycosyl hydrolase domain"/>
    <property type="match status" value="1"/>
</dbReference>
<evidence type="ECO:0000259" key="4">
    <source>
        <dbReference type="Pfam" id="PF01055"/>
    </source>
</evidence>
<dbReference type="InterPro" id="IPR048395">
    <property type="entry name" value="Glyco_hydro_31_C"/>
</dbReference>
<feature type="chain" id="PRO_5031047606" evidence="3">
    <location>
        <begin position="29"/>
        <end position="793"/>
    </location>
</feature>
<feature type="signal peptide" evidence="3">
    <location>
        <begin position="1"/>
        <end position="28"/>
    </location>
</feature>
<dbReference type="AlphaFoldDB" id="A0A7W8J9H2"/>
<dbReference type="GO" id="GO:0061634">
    <property type="term" value="F:alpha-D-xyloside xylohydrolase"/>
    <property type="evidence" value="ECO:0007669"/>
    <property type="project" value="UniProtKB-EC"/>
</dbReference>
<sequence>MSRHLRFAIHFIPLSCLCALLATPATRAQQLSLSRDNATVLVEPYAANIVRVSISLRREDALAAPGYGISATPSPTGWTTGSDSSGDILRSSRLVVTVSPQGPKWVPTGTSADIAKFFNGSTPGIGLFIKTPDNADLIRMQGWQMSVPNHKDGNADILYDRRPTDAPFFQVGASFASPPDEHYYGLGQNQEGYLDRRNRVLHCAHDYNAPSGQSVCVPFIVTNKGYGVLWDNPSATTVAFGFNDQVRWTSDVGQRVSFFVIAGATYDEIYTGYRLLTGSTPMLPKSAYGYIQSKQRYTSQTELLGVAHAYRERHYPIDDLVIDWFHYTIMGQMDMDPAKWPDPAAMNKELHAMNFHTMISIWPRFVPEGRYYNTVLKNGWFEHLADGTPTNGLPYDRAGSDIDTTNPDAAKWYWGVVKENYISKGFDAVWADETEPDLPPNGSYFHIGPGTQFFNTYPLFHTAAFYNGFREDLSTRALILARDAYLGAQHNGAIFWSSDISGNWDTLKRQVPTGINFVASGTPYWSTDIGGWQYLPSHHTPLHTPLIDPSDARENIGHYDDYPELYVRWFEYGAFQPNFRSHGSRPQNEVWSYGKQAEPILVKYLRLRYQLMPYIYSLGHMTNQTGAPFMRGLFMDFGSDPKVANIGDEYMFGPALLVAPVTEQGSTSREVYLPAGTDWYNYWTNAKVHGGQAITVDAPIDTIPLFVRAGSILPLGSAVESTNEDQKIDRVRVYPGADGDFDLYRDDGSTYNYEKGQFQLTHLHWSNATGKLTHSGPDAWSAPDASILEVENR</sequence>